<comment type="caution">
    <text evidence="1">The sequence shown here is derived from an EMBL/GenBank/DDBJ whole genome shotgun (WGS) entry which is preliminary data.</text>
</comment>
<keyword evidence="2" id="KW-1185">Reference proteome</keyword>
<dbReference type="RefSeq" id="WP_119742742.1">
    <property type="nucleotide sequence ID" value="NZ_QYUN01000003.1"/>
</dbReference>
<proteinExistence type="predicted"/>
<accession>A0A418WVB5</accession>
<protein>
    <submittedName>
        <fullName evidence="1">Uncharacterized protein</fullName>
    </submittedName>
</protein>
<organism evidence="1 2">
    <name type="scientific">Noviherbaspirillum cavernae</name>
    <dbReference type="NCBI Taxonomy" id="2320862"/>
    <lineage>
        <taxon>Bacteria</taxon>
        <taxon>Pseudomonadati</taxon>
        <taxon>Pseudomonadota</taxon>
        <taxon>Betaproteobacteria</taxon>
        <taxon>Burkholderiales</taxon>
        <taxon>Oxalobacteraceae</taxon>
        <taxon>Noviherbaspirillum</taxon>
    </lineage>
</organism>
<dbReference type="AlphaFoldDB" id="A0A418WVB5"/>
<sequence length="61" mass="6604">MSLSIEDIRHLFATAGSRLYGGEVTAPIGMHDDAAKVIGLSTPDAEHFLPRIEALVKKEAR</sequence>
<dbReference type="Proteomes" id="UP000285190">
    <property type="component" value="Unassembled WGS sequence"/>
</dbReference>
<dbReference type="EMBL" id="QYUN01000003">
    <property type="protein sequence ID" value="RJF96652.1"/>
    <property type="molecule type" value="Genomic_DNA"/>
</dbReference>
<name>A0A418WVB5_9BURK</name>
<gene>
    <name evidence="1" type="ORF">D3870_19715</name>
</gene>
<evidence type="ECO:0000313" key="2">
    <source>
        <dbReference type="Proteomes" id="UP000285190"/>
    </source>
</evidence>
<reference evidence="1 2" key="1">
    <citation type="submission" date="2018-09" db="EMBL/GenBank/DDBJ databases">
        <authorList>
            <person name="Zhu H."/>
        </authorList>
    </citation>
    <scope>NUCLEOTIDE SEQUENCE [LARGE SCALE GENOMIC DNA]</scope>
    <source>
        <strain evidence="1 2">K2R10-39</strain>
    </source>
</reference>
<evidence type="ECO:0000313" key="1">
    <source>
        <dbReference type="EMBL" id="RJF96652.1"/>
    </source>
</evidence>